<dbReference type="Proteomes" id="UP001589628">
    <property type="component" value="Unassembled WGS sequence"/>
</dbReference>
<comment type="caution">
    <text evidence="2">The sequence shown here is derived from an EMBL/GenBank/DDBJ whole genome shotgun (WGS) entry which is preliminary data.</text>
</comment>
<dbReference type="EMBL" id="JBHLZN010000002">
    <property type="protein sequence ID" value="MFB9886175.1"/>
    <property type="molecule type" value="Genomic_DNA"/>
</dbReference>
<sequence>MNPSVLLVGMGKLGGSLAQQLSLQGWQVTGLCRTPRLHSPYPLHYVDLCQQVPTLPAYDYVVVMLTPASRDEAGYRATFVHGLQHLLQGLSQPPQRLLFVSSTSVYHQNEGEWVDEQSPTQPSGYAGQVLLQAEALVRALPYPTSVLRLSGIYGAGRNHLLEQVLAGVGQAEQPAYISNRIHQQDVVGFICHLLNLALQQQPWRPCYLVTDSEPAPLAEVCQWLAQQLGVQLHTLKGLRSRGGSKYCRNHAVIESGYVLHYPDYRQGYQATLVELGYIK</sequence>
<protein>
    <submittedName>
        <fullName evidence="2">NAD-dependent epimerase/dehydratase family protein</fullName>
    </submittedName>
</protein>
<dbReference type="Gene3D" id="3.40.50.720">
    <property type="entry name" value="NAD(P)-binding Rossmann-like Domain"/>
    <property type="match status" value="1"/>
</dbReference>
<feature type="domain" description="NAD-dependent epimerase/dehydratase" evidence="1">
    <location>
        <begin position="6"/>
        <end position="178"/>
    </location>
</feature>
<name>A0ABV5ZA71_9GAMM</name>
<dbReference type="InterPro" id="IPR051783">
    <property type="entry name" value="NAD(P)-dependent_oxidoreduct"/>
</dbReference>
<dbReference type="PANTHER" id="PTHR48079">
    <property type="entry name" value="PROTEIN YEEZ"/>
    <property type="match status" value="1"/>
</dbReference>
<dbReference type="RefSeq" id="WP_027311663.1">
    <property type="nucleotide sequence ID" value="NZ_JBHLZN010000002.1"/>
</dbReference>
<dbReference type="PANTHER" id="PTHR48079:SF6">
    <property type="entry name" value="NAD(P)-BINDING DOMAIN-CONTAINING PROTEIN-RELATED"/>
    <property type="match status" value="1"/>
</dbReference>
<dbReference type="Pfam" id="PF01370">
    <property type="entry name" value="Epimerase"/>
    <property type="match status" value="1"/>
</dbReference>
<keyword evidence="3" id="KW-1185">Reference proteome</keyword>
<proteinExistence type="predicted"/>
<organism evidence="2 3">
    <name type="scientific">Balneatrix alpica</name>
    <dbReference type="NCBI Taxonomy" id="75684"/>
    <lineage>
        <taxon>Bacteria</taxon>
        <taxon>Pseudomonadati</taxon>
        <taxon>Pseudomonadota</taxon>
        <taxon>Gammaproteobacteria</taxon>
        <taxon>Oceanospirillales</taxon>
        <taxon>Balneatrichaceae</taxon>
        <taxon>Balneatrix</taxon>
    </lineage>
</organism>
<gene>
    <name evidence="2" type="ORF">ACFFLH_07115</name>
</gene>
<accession>A0ABV5ZA71</accession>
<dbReference type="InterPro" id="IPR036291">
    <property type="entry name" value="NAD(P)-bd_dom_sf"/>
</dbReference>
<dbReference type="InterPro" id="IPR001509">
    <property type="entry name" value="Epimerase_deHydtase"/>
</dbReference>
<reference evidence="2 3" key="1">
    <citation type="submission" date="2024-09" db="EMBL/GenBank/DDBJ databases">
        <authorList>
            <person name="Sun Q."/>
            <person name="Mori K."/>
        </authorList>
    </citation>
    <scope>NUCLEOTIDE SEQUENCE [LARGE SCALE GENOMIC DNA]</scope>
    <source>
        <strain evidence="2 3">ATCC 51285</strain>
    </source>
</reference>
<evidence type="ECO:0000313" key="2">
    <source>
        <dbReference type="EMBL" id="MFB9886175.1"/>
    </source>
</evidence>
<evidence type="ECO:0000313" key="3">
    <source>
        <dbReference type="Proteomes" id="UP001589628"/>
    </source>
</evidence>
<dbReference type="SUPFAM" id="SSF51735">
    <property type="entry name" value="NAD(P)-binding Rossmann-fold domains"/>
    <property type="match status" value="1"/>
</dbReference>
<evidence type="ECO:0000259" key="1">
    <source>
        <dbReference type="Pfam" id="PF01370"/>
    </source>
</evidence>